<dbReference type="PANTHER" id="PTHR21676:SF6">
    <property type="entry name" value="PROTEIN STUM"/>
    <property type="match status" value="1"/>
</dbReference>
<dbReference type="KEGG" id="cin:100180956"/>
<accession>F6Z750</accession>
<dbReference type="RefSeq" id="XP_002122421.1">
    <property type="nucleotide sequence ID" value="XM_002122385.4"/>
</dbReference>
<proteinExistence type="predicted"/>
<dbReference type="GeneTree" id="ENSGT00390000008003"/>
<sequence length="177" mass="19427">MENPEENKTALPGYAMSHEMQPNTGFQQPQMQQNMGFQPQMQQNMGPQQPQYVTQTTVVNKNSSMDGMRQAIPQLPMPLAIFLCVVNFILPGIGTIIAAFSVLCCGNVGESGGSRFGTFCINFWIGLAQIALVFFFIGWVWSIIWGFAFVAISAADQGQTTTTTQVQQLPPPKVIMA</sequence>
<reference evidence="6" key="2">
    <citation type="journal article" date="2008" name="Genome Biol.">
        <title>Improved genome assembly and evidence-based global gene model set for the chordate Ciona intestinalis: new insight into intron and operon populations.</title>
        <authorList>
            <person name="Satou Y."/>
            <person name="Mineta K."/>
            <person name="Ogasawara M."/>
            <person name="Sasakura Y."/>
            <person name="Shoguchi E."/>
            <person name="Ueno K."/>
            <person name="Yamada L."/>
            <person name="Matsumoto J."/>
            <person name="Wasserscheid J."/>
            <person name="Dewar K."/>
            <person name="Wiley G.B."/>
            <person name="Macmil S.L."/>
            <person name="Roe B.A."/>
            <person name="Zeller R.W."/>
            <person name="Hastings K.E."/>
            <person name="Lemaire P."/>
            <person name="Lindquist E."/>
            <person name="Endo T."/>
            <person name="Hotta K."/>
            <person name="Inaba K."/>
        </authorList>
    </citation>
    <scope>NUCLEOTIDE SEQUENCE [LARGE SCALE GENOMIC DNA]</scope>
    <source>
        <strain evidence="6">wild type</strain>
    </source>
</reference>
<reference evidence="6" key="4">
    <citation type="submission" date="2025-09" db="UniProtKB">
        <authorList>
            <consortium name="Ensembl"/>
        </authorList>
    </citation>
    <scope>IDENTIFICATION</scope>
</reference>
<dbReference type="PANTHER" id="PTHR21676">
    <property type="entry name" value="PROTEIN STUM"/>
    <property type="match status" value="1"/>
</dbReference>
<keyword evidence="7" id="KW-1185">Reference proteome</keyword>
<reference evidence="7" key="1">
    <citation type="journal article" date="2002" name="Science">
        <title>The draft genome of Ciona intestinalis: insights into chordate and vertebrate origins.</title>
        <authorList>
            <person name="Dehal P."/>
            <person name="Satou Y."/>
            <person name="Campbell R.K."/>
            <person name="Chapman J."/>
            <person name="Degnan B."/>
            <person name="De Tomaso A."/>
            <person name="Davidson B."/>
            <person name="Di Gregorio A."/>
            <person name="Gelpke M."/>
            <person name="Goodstein D.M."/>
            <person name="Harafuji N."/>
            <person name="Hastings K.E."/>
            <person name="Ho I."/>
            <person name="Hotta K."/>
            <person name="Huang W."/>
            <person name="Kawashima T."/>
            <person name="Lemaire P."/>
            <person name="Martinez D."/>
            <person name="Meinertzhagen I.A."/>
            <person name="Necula S."/>
            <person name="Nonaka M."/>
            <person name="Putnam N."/>
            <person name="Rash S."/>
            <person name="Saiga H."/>
            <person name="Satake M."/>
            <person name="Terry A."/>
            <person name="Yamada L."/>
            <person name="Wang H.G."/>
            <person name="Awazu S."/>
            <person name="Azumi K."/>
            <person name="Boore J."/>
            <person name="Branno M."/>
            <person name="Chin-Bow S."/>
            <person name="DeSantis R."/>
            <person name="Doyle S."/>
            <person name="Francino P."/>
            <person name="Keys D.N."/>
            <person name="Haga S."/>
            <person name="Hayashi H."/>
            <person name="Hino K."/>
            <person name="Imai K.S."/>
            <person name="Inaba K."/>
            <person name="Kano S."/>
            <person name="Kobayashi K."/>
            <person name="Kobayashi M."/>
            <person name="Lee B.I."/>
            <person name="Makabe K.W."/>
            <person name="Manohar C."/>
            <person name="Matassi G."/>
            <person name="Medina M."/>
            <person name="Mochizuki Y."/>
            <person name="Mount S."/>
            <person name="Morishita T."/>
            <person name="Miura S."/>
            <person name="Nakayama A."/>
            <person name="Nishizaka S."/>
            <person name="Nomoto H."/>
            <person name="Ohta F."/>
            <person name="Oishi K."/>
            <person name="Rigoutsos I."/>
            <person name="Sano M."/>
            <person name="Sasaki A."/>
            <person name="Sasakura Y."/>
            <person name="Shoguchi E."/>
            <person name="Shin-i T."/>
            <person name="Spagnuolo A."/>
            <person name="Stainier D."/>
            <person name="Suzuki M.M."/>
            <person name="Tassy O."/>
            <person name="Takatori N."/>
            <person name="Tokuoka M."/>
            <person name="Yagi K."/>
            <person name="Yoshizaki F."/>
            <person name="Wada S."/>
            <person name="Zhang C."/>
            <person name="Hyatt P.D."/>
            <person name="Larimer F."/>
            <person name="Detter C."/>
            <person name="Doggett N."/>
            <person name="Glavina T."/>
            <person name="Hawkins T."/>
            <person name="Richardson P."/>
            <person name="Lucas S."/>
            <person name="Kohara Y."/>
            <person name="Levine M."/>
            <person name="Satoh N."/>
            <person name="Rokhsar D.S."/>
        </authorList>
    </citation>
    <scope>NUCLEOTIDE SEQUENCE [LARGE SCALE GENOMIC DNA]</scope>
</reference>
<feature type="transmembrane region" description="Helical" evidence="5">
    <location>
        <begin position="79"/>
        <end position="103"/>
    </location>
</feature>
<evidence type="ECO:0000256" key="4">
    <source>
        <dbReference type="ARBA" id="ARBA00023136"/>
    </source>
</evidence>
<comment type="subcellular location">
    <subcellularLocation>
        <location evidence="1">Membrane</location>
        <topology evidence="1">Multi-pass membrane protein</topology>
    </subcellularLocation>
</comment>
<dbReference type="Ensembl" id="ENSCINT00000004541.3">
    <property type="protein sequence ID" value="ENSCINP00000004541.3"/>
    <property type="gene ID" value="ENSCING00000002223.3"/>
</dbReference>
<dbReference type="GO" id="GO:0016020">
    <property type="term" value="C:membrane"/>
    <property type="evidence" value="ECO:0007669"/>
    <property type="project" value="UniProtKB-SubCell"/>
</dbReference>
<keyword evidence="2 5" id="KW-0812">Transmembrane</keyword>
<feature type="transmembrane region" description="Helical" evidence="5">
    <location>
        <begin position="123"/>
        <end position="152"/>
    </location>
</feature>
<dbReference type="GeneID" id="100180956"/>
<gene>
    <name evidence="6" type="primary">LOC100180956</name>
</gene>
<evidence type="ECO:0000256" key="1">
    <source>
        <dbReference type="ARBA" id="ARBA00004141"/>
    </source>
</evidence>
<keyword evidence="3 5" id="KW-1133">Transmembrane helix</keyword>
<dbReference type="InParanoid" id="F6Z750"/>
<keyword evidence="4 5" id="KW-0472">Membrane</keyword>
<reference evidence="6" key="3">
    <citation type="submission" date="2025-08" db="UniProtKB">
        <authorList>
            <consortium name="Ensembl"/>
        </authorList>
    </citation>
    <scope>IDENTIFICATION</scope>
</reference>
<protein>
    <submittedName>
        <fullName evidence="6">Protein SPEC3-like</fullName>
    </submittedName>
</protein>
<accession>A0A1W2W2F7</accession>
<evidence type="ECO:0000313" key="7">
    <source>
        <dbReference type="Proteomes" id="UP000008144"/>
    </source>
</evidence>
<dbReference type="OMA" id="QLLTCWI"/>
<dbReference type="AlphaFoldDB" id="F6Z750"/>
<evidence type="ECO:0000256" key="3">
    <source>
        <dbReference type="ARBA" id="ARBA00022989"/>
    </source>
</evidence>
<name>F6Z750_CIOIN</name>
<dbReference type="EMBL" id="EAAA01002774">
    <property type="status" value="NOT_ANNOTATED_CDS"/>
    <property type="molecule type" value="Genomic_DNA"/>
</dbReference>
<evidence type="ECO:0000256" key="5">
    <source>
        <dbReference type="SAM" id="Phobius"/>
    </source>
</evidence>
<dbReference type="Proteomes" id="UP000008144">
    <property type="component" value="Chromosome 8"/>
</dbReference>
<dbReference type="OrthoDB" id="361532at2759"/>
<evidence type="ECO:0000256" key="2">
    <source>
        <dbReference type="ARBA" id="ARBA00022692"/>
    </source>
</evidence>
<evidence type="ECO:0000313" key="6">
    <source>
        <dbReference type="Ensembl" id="ENSCINP00000004541.3"/>
    </source>
</evidence>
<dbReference type="Pfam" id="PF15795">
    <property type="entry name" value="Spec3"/>
    <property type="match status" value="1"/>
</dbReference>
<organism evidence="6 7">
    <name type="scientific">Ciona intestinalis</name>
    <name type="common">Transparent sea squirt</name>
    <name type="synonym">Ascidia intestinalis</name>
    <dbReference type="NCBI Taxonomy" id="7719"/>
    <lineage>
        <taxon>Eukaryota</taxon>
        <taxon>Metazoa</taxon>
        <taxon>Chordata</taxon>
        <taxon>Tunicata</taxon>
        <taxon>Ascidiacea</taxon>
        <taxon>Phlebobranchia</taxon>
        <taxon>Cionidae</taxon>
        <taxon>Ciona</taxon>
    </lineage>
</organism>
<dbReference type="InterPro" id="IPR026673">
    <property type="entry name" value="SPEC3/Stum"/>
</dbReference>
<dbReference type="HOGENOM" id="CLU_1517392_0_0_1"/>